<evidence type="ECO:0000256" key="1">
    <source>
        <dbReference type="SAM" id="MobiDB-lite"/>
    </source>
</evidence>
<feature type="compositionally biased region" description="Low complexity" evidence="1">
    <location>
        <begin position="126"/>
        <end position="138"/>
    </location>
</feature>
<feature type="region of interest" description="Disordered" evidence="1">
    <location>
        <begin position="108"/>
        <end position="145"/>
    </location>
</feature>
<evidence type="ECO:0000313" key="2">
    <source>
        <dbReference type="EMBL" id="MDI5890598.1"/>
    </source>
</evidence>
<protein>
    <submittedName>
        <fullName evidence="2">Phage tail assembly chaperone family protein, TAC</fullName>
    </submittedName>
</protein>
<proteinExistence type="predicted"/>
<keyword evidence="3" id="KW-1185">Reference proteome</keyword>
<evidence type="ECO:0000313" key="3">
    <source>
        <dbReference type="Proteomes" id="UP001225957"/>
    </source>
</evidence>
<dbReference type="InterPro" id="IPR024410">
    <property type="entry name" value="Phage_TAC_12"/>
</dbReference>
<name>A0ABT6UZA9_9GAMM</name>
<comment type="caution">
    <text evidence="2">The sequence shown here is derived from an EMBL/GenBank/DDBJ whole genome shotgun (WGS) entry which is preliminary data.</text>
</comment>
<dbReference type="Proteomes" id="UP001225957">
    <property type="component" value="Unassembled WGS sequence"/>
</dbReference>
<accession>A0ABT6UZA9</accession>
<reference evidence="2 3" key="1">
    <citation type="submission" date="2023-04" db="EMBL/GenBank/DDBJ databases">
        <title>Halomonas strains isolated from rhizosphere soil.</title>
        <authorList>
            <person name="Xu L."/>
            <person name="Sun J.-Q."/>
        </authorList>
    </citation>
    <scope>NUCLEOTIDE SEQUENCE [LARGE SCALE GENOMIC DNA]</scope>
    <source>
        <strain evidence="2 3">LR5S20</strain>
    </source>
</reference>
<dbReference type="Pfam" id="PF16459">
    <property type="entry name" value="Phage_TAC_13"/>
    <property type="match status" value="1"/>
</dbReference>
<gene>
    <name evidence="2" type="ORF">QLQ83_05790</name>
</gene>
<organism evidence="2 3">
    <name type="scientific">Halomonas rhizosphaerae</name>
    <dbReference type="NCBI Taxonomy" id="3043296"/>
    <lineage>
        <taxon>Bacteria</taxon>
        <taxon>Pseudomonadati</taxon>
        <taxon>Pseudomonadota</taxon>
        <taxon>Gammaproteobacteria</taxon>
        <taxon>Oceanospirillales</taxon>
        <taxon>Halomonadaceae</taxon>
        <taxon>Halomonas</taxon>
    </lineage>
</organism>
<dbReference type="EMBL" id="JASCQP010000018">
    <property type="protein sequence ID" value="MDI5890598.1"/>
    <property type="molecule type" value="Genomic_DNA"/>
</dbReference>
<sequence>MSTLSLESLQQQGAFTGAPVRKEITWKIDGEEYNATVYVRRLSYLAAVNDVRASQGQVDGIAGRIAATICDEAGKPVFRPEDITGEADPERGALHRNLTLALLGAIGEVNSPGKTPSRSATKRKSGTSSSSMASAGARSPKRKRA</sequence>
<dbReference type="RefSeq" id="WP_282734573.1">
    <property type="nucleotide sequence ID" value="NZ_JASCQP010000018.1"/>
</dbReference>